<comment type="activity regulation">
    <text evidence="13">Mycophenolic acid (MPA) is a non-competitive inhibitor that prevents formation of the closed enzyme conformation by binding to the same site as the amobile flap. In contrast, mizoribine monophosphate (MZP) is a competitive inhibitor that induces the closed conformation. MPA is a potent inhibitor of mammalian IMPDHs but a poor inhibitor of the bacterial enzymes. MZP is a more potent inhibitor of bacterial IMPDH.</text>
</comment>
<sequence>MLDSDLREGLTFDDVLLIPAHSDVLPKQVDLTTQLTARIPLNIPLMSAAMDTVTEARTAICMAREGGIGVIHKNLTPQEQALEVDQVKKSESGMIVDPITMEPQQKIYEALQLMEKYRISGVPVTKNGKLVGILTNRDLRFETKLDQPIENVMTKENLVTVPPGTTLEEAKFHLHKHRIEKLLVVDEDFALKGLITIKDIEKVRKYPLACKDEFGRLRAAAAVGVGGDCYERIELLLKAGVDALVVDTAHGHSQGVLDAVVEIKRSYPNLQIIAGNIATADAAAALIKAGVDAVKVGIGPGSICTTRVVAGVGVPQITAIADVARVTQRAGIPLIADGGIKYSGELPKAITAGADVIMIGSLFAGTDESPGETILYQGRTYKSYRGMGSLGAMKRGSKDRYFQGDVESEVKLVPEGIEGRVPYRGTLSANIHQLIGGLRAGMGYTGCRTIKELQGKARFMRITNAGLRESHVHDVNITHEAPNYRVERPS</sequence>
<evidence type="ECO:0000256" key="14">
    <source>
        <dbReference type="PIRSR" id="PIRSR000130-1"/>
    </source>
</evidence>
<dbReference type="InterPro" id="IPR013785">
    <property type="entry name" value="Aldolase_TIM"/>
</dbReference>
<dbReference type="CDD" id="cd00381">
    <property type="entry name" value="IMPDH"/>
    <property type="match status" value="1"/>
</dbReference>
<dbReference type="PANTHER" id="PTHR11911">
    <property type="entry name" value="INOSINE-5-MONOPHOSPHATE DEHYDROGENASE RELATED"/>
    <property type="match status" value="1"/>
</dbReference>
<dbReference type="HAMAP" id="MF_01964">
    <property type="entry name" value="IMPDH"/>
    <property type="match status" value="1"/>
</dbReference>
<dbReference type="SMART" id="SM00116">
    <property type="entry name" value="CBS"/>
    <property type="match status" value="2"/>
</dbReference>
<feature type="binding site" evidence="13">
    <location>
        <position position="471"/>
    </location>
    <ligand>
        <name>K(+)</name>
        <dbReference type="ChEBI" id="CHEBI:29103"/>
        <note>ligand shared between two tetrameric partners</note>
    </ligand>
</feature>
<feature type="binding site" evidence="13">
    <location>
        <position position="469"/>
    </location>
    <ligand>
        <name>K(+)</name>
        <dbReference type="ChEBI" id="CHEBI:29103"/>
        <note>ligand shared between two tetrameric partners</note>
    </ligand>
</feature>
<keyword evidence="23" id="KW-1185">Reference proteome</keyword>
<evidence type="ECO:0000256" key="6">
    <source>
        <dbReference type="ARBA" id="ARBA00022749"/>
    </source>
</evidence>
<dbReference type="GO" id="GO:0046872">
    <property type="term" value="F:metal ion binding"/>
    <property type="evidence" value="ECO:0007669"/>
    <property type="project" value="UniProtKB-UniRule"/>
</dbReference>
<evidence type="ECO:0000256" key="7">
    <source>
        <dbReference type="ARBA" id="ARBA00022755"/>
    </source>
</evidence>
<comment type="similarity">
    <text evidence="2 13 19">Belongs to the IMPDH/GMPR family.</text>
</comment>
<proteinExistence type="inferred from homology"/>
<feature type="binding site" evidence="13 15">
    <location>
        <begin position="384"/>
        <end position="388"/>
    </location>
    <ligand>
        <name>IMP</name>
        <dbReference type="ChEBI" id="CHEBI:58053"/>
    </ligand>
</feature>
<keyword evidence="7 13" id="KW-0658">Purine biosynthesis</keyword>
<feature type="binding site" evidence="16">
    <location>
        <begin position="247"/>
        <end position="249"/>
    </location>
    <ligand>
        <name>NAD(+)</name>
        <dbReference type="ChEBI" id="CHEBI:57540"/>
    </ligand>
</feature>
<evidence type="ECO:0000256" key="20">
    <source>
        <dbReference type="RuleBase" id="RU003928"/>
    </source>
</evidence>
<evidence type="ECO:0000259" key="21">
    <source>
        <dbReference type="PROSITE" id="PS51371"/>
    </source>
</evidence>
<comment type="pathway">
    <text evidence="13 20">Purine metabolism; XMP biosynthesis via de novo pathway; XMP from IMP: step 1/1.</text>
</comment>
<keyword evidence="8 13" id="KW-0630">Potassium</keyword>
<dbReference type="PIRSF" id="PIRSF000130">
    <property type="entry name" value="IMPDH"/>
    <property type="match status" value="1"/>
</dbReference>
<organism evidence="22 23">
    <name type="scientific">Desulfuromonas thiophila</name>
    <dbReference type="NCBI Taxonomy" id="57664"/>
    <lineage>
        <taxon>Bacteria</taxon>
        <taxon>Pseudomonadati</taxon>
        <taxon>Thermodesulfobacteriota</taxon>
        <taxon>Desulfuromonadia</taxon>
        <taxon>Desulfuromonadales</taxon>
        <taxon>Desulfuromonadaceae</taxon>
        <taxon>Desulfuromonas</taxon>
    </lineage>
</organism>
<dbReference type="EC" id="1.1.1.205" evidence="13 20"/>
<dbReference type="GO" id="GO:0006177">
    <property type="term" value="P:GMP biosynthetic process"/>
    <property type="evidence" value="ECO:0007669"/>
    <property type="project" value="UniProtKB-UniRule"/>
</dbReference>
<dbReference type="PROSITE" id="PS51371">
    <property type="entry name" value="CBS"/>
    <property type="match status" value="2"/>
</dbReference>
<dbReference type="PANTHER" id="PTHR11911:SF111">
    <property type="entry name" value="INOSINE-5'-MONOPHOSPHATE DEHYDROGENASE"/>
    <property type="match status" value="1"/>
</dbReference>
<evidence type="ECO:0000256" key="18">
    <source>
        <dbReference type="PROSITE-ProRule" id="PRU00703"/>
    </source>
</evidence>
<evidence type="ECO:0000256" key="17">
    <source>
        <dbReference type="PIRSR" id="PIRSR000130-4"/>
    </source>
</evidence>
<dbReference type="Pfam" id="PF00478">
    <property type="entry name" value="IMPDH"/>
    <property type="match status" value="1"/>
</dbReference>
<comment type="cofactor">
    <cofactor evidence="1 13">
        <name>K(+)</name>
        <dbReference type="ChEBI" id="CHEBI:29103"/>
    </cofactor>
</comment>
<dbReference type="Gene3D" id="3.20.20.70">
    <property type="entry name" value="Aldolase class I"/>
    <property type="match status" value="1"/>
</dbReference>
<dbReference type="RefSeq" id="WP_092076266.1">
    <property type="nucleotide sequence ID" value="NZ_CALFZY010000007.1"/>
</dbReference>
<dbReference type="InterPro" id="IPR000644">
    <property type="entry name" value="CBS_dom"/>
</dbReference>
<feature type="binding site" description="in other chain" evidence="13 17">
    <location>
        <position position="301"/>
    </location>
    <ligand>
        <name>K(+)</name>
        <dbReference type="ChEBI" id="CHEBI:29103"/>
        <note>ligand shared between two tetrameric partners</note>
    </ligand>
</feature>
<keyword evidence="10 13" id="KW-0520">NAD</keyword>
<gene>
    <name evidence="13" type="primary">guaB</name>
    <name evidence="22" type="ORF">SAMN05661003_102221</name>
</gene>
<evidence type="ECO:0000313" key="22">
    <source>
        <dbReference type="EMBL" id="SDD95377.1"/>
    </source>
</evidence>
<dbReference type="InterPro" id="IPR001093">
    <property type="entry name" value="IMP_DH_GMPRt"/>
</dbReference>
<feature type="binding site" evidence="13 16">
    <location>
        <begin position="297"/>
        <end position="299"/>
    </location>
    <ligand>
        <name>NAD(+)</name>
        <dbReference type="ChEBI" id="CHEBI:57540"/>
    </ligand>
</feature>
<feature type="binding site" evidence="13 15">
    <location>
        <begin position="337"/>
        <end position="339"/>
    </location>
    <ligand>
        <name>IMP</name>
        <dbReference type="ChEBI" id="CHEBI:58053"/>
    </ligand>
</feature>
<dbReference type="GO" id="GO:0000166">
    <property type="term" value="F:nucleotide binding"/>
    <property type="evidence" value="ECO:0007669"/>
    <property type="project" value="UniProtKB-UniRule"/>
</dbReference>
<comment type="catalytic activity">
    <reaction evidence="12 13 20">
        <text>IMP + NAD(+) + H2O = XMP + NADH + H(+)</text>
        <dbReference type="Rhea" id="RHEA:11708"/>
        <dbReference type="ChEBI" id="CHEBI:15377"/>
        <dbReference type="ChEBI" id="CHEBI:15378"/>
        <dbReference type="ChEBI" id="CHEBI:57464"/>
        <dbReference type="ChEBI" id="CHEBI:57540"/>
        <dbReference type="ChEBI" id="CHEBI:57945"/>
        <dbReference type="ChEBI" id="CHEBI:58053"/>
        <dbReference type="EC" id="1.1.1.205"/>
    </reaction>
</comment>
<keyword evidence="4 13" id="KW-0479">Metal-binding</keyword>
<evidence type="ECO:0000313" key="23">
    <source>
        <dbReference type="Proteomes" id="UP000243205"/>
    </source>
</evidence>
<evidence type="ECO:0000256" key="10">
    <source>
        <dbReference type="ARBA" id="ARBA00023027"/>
    </source>
</evidence>
<dbReference type="GO" id="GO:0006183">
    <property type="term" value="P:GTP biosynthetic process"/>
    <property type="evidence" value="ECO:0007669"/>
    <property type="project" value="TreeGrafter"/>
</dbReference>
<dbReference type="CDD" id="cd04601">
    <property type="entry name" value="CBS_pair_IMPDH"/>
    <property type="match status" value="1"/>
</dbReference>
<comment type="caution">
    <text evidence="13">Lacks conserved residue(s) required for the propagation of feature annotation.</text>
</comment>
<feature type="binding site" evidence="13 15">
    <location>
        <position position="302"/>
    </location>
    <ligand>
        <name>IMP</name>
        <dbReference type="ChEBI" id="CHEBI:58053"/>
    </ligand>
</feature>
<dbReference type="NCBIfam" id="TIGR01302">
    <property type="entry name" value="IMP_dehydrog"/>
    <property type="match status" value="1"/>
</dbReference>
<comment type="subunit">
    <text evidence="3 13">Homotetramer.</text>
</comment>
<evidence type="ECO:0000256" key="12">
    <source>
        <dbReference type="ARBA" id="ARBA00048028"/>
    </source>
</evidence>
<protein>
    <recommendedName>
        <fullName evidence="13 20">Inosine-5'-monophosphate dehydrogenase</fullName>
        <shortName evidence="13">IMP dehydrogenase</shortName>
        <shortName evidence="13">IMPD</shortName>
        <shortName evidence="13">IMPDH</shortName>
        <ecNumber evidence="13 20">1.1.1.205</ecNumber>
    </recommendedName>
</protein>
<feature type="binding site" evidence="13 15">
    <location>
        <position position="415"/>
    </location>
    <ligand>
        <name>IMP</name>
        <dbReference type="ChEBI" id="CHEBI:58053"/>
    </ligand>
</feature>
<keyword evidence="5" id="KW-0677">Repeat</keyword>
<feature type="active site" description="Thioimidate intermediate" evidence="13 14">
    <location>
        <position position="304"/>
    </location>
</feature>
<feature type="binding site" evidence="13 15">
    <location>
        <begin position="360"/>
        <end position="361"/>
    </location>
    <ligand>
        <name>IMP</name>
        <dbReference type="ChEBI" id="CHEBI:58053"/>
    </ligand>
</feature>
<dbReference type="PROSITE" id="PS00487">
    <property type="entry name" value="IMP_DH_GMP_RED"/>
    <property type="match status" value="1"/>
</dbReference>
<keyword evidence="11 18" id="KW-0129">CBS domain</keyword>
<dbReference type="OrthoDB" id="9805398at2"/>
<evidence type="ECO:0000256" key="19">
    <source>
        <dbReference type="RuleBase" id="RU003927"/>
    </source>
</evidence>
<reference evidence="23" key="1">
    <citation type="submission" date="2016-10" db="EMBL/GenBank/DDBJ databases">
        <authorList>
            <person name="Varghese N."/>
            <person name="Submissions S."/>
        </authorList>
    </citation>
    <scope>NUCLEOTIDE SEQUENCE [LARGE SCALE GENOMIC DNA]</scope>
    <source>
        <strain evidence="23">DSM 8987</strain>
    </source>
</reference>
<feature type="binding site" evidence="13">
    <location>
        <position position="247"/>
    </location>
    <ligand>
        <name>NAD(+)</name>
        <dbReference type="ChEBI" id="CHEBI:57540"/>
    </ligand>
</feature>
<feature type="active site" description="Proton acceptor" evidence="13 14">
    <location>
        <position position="400"/>
    </location>
</feature>
<dbReference type="UniPathway" id="UPA00601">
    <property type="reaction ID" value="UER00295"/>
</dbReference>
<keyword evidence="9 13" id="KW-0560">Oxidoreductase</keyword>
<dbReference type="EMBL" id="FNAQ01000002">
    <property type="protein sequence ID" value="SDD95377.1"/>
    <property type="molecule type" value="Genomic_DNA"/>
</dbReference>
<evidence type="ECO:0000256" key="13">
    <source>
        <dbReference type="HAMAP-Rule" id="MF_01964"/>
    </source>
</evidence>
<dbReference type="InterPro" id="IPR005990">
    <property type="entry name" value="IMP_DH"/>
</dbReference>
<evidence type="ECO:0000256" key="9">
    <source>
        <dbReference type="ARBA" id="ARBA00023002"/>
    </source>
</evidence>
<dbReference type="STRING" id="57664.SAMN05661003_102221"/>
<evidence type="ECO:0000256" key="16">
    <source>
        <dbReference type="PIRSR" id="PIRSR000130-3"/>
    </source>
</evidence>
<feature type="domain" description="CBS" evidence="21">
    <location>
        <begin position="153"/>
        <end position="213"/>
    </location>
</feature>
<comment type="function">
    <text evidence="13">Catalyzes the conversion of inosine 5'-phosphate (IMP) to xanthosine 5'-phosphate (XMP), the first committed and rate-limiting step in the de novo synthesis of guanine nucleotides, and therefore plays an important role in the regulation of cell growth.</text>
</comment>
<accession>A0A1G6Z0E1</accession>
<dbReference type="AlphaFoldDB" id="A0A1G6Z0E1"/>
<dbReference type="Proteomes" id="UP000243205">
    <property type="component" value="Unassembled WGS sequence"/>
</dbReference>
<dbReference type="InterPro" id="IPR015875">
    <property type="entry name" value="IMP_DH/GMP_Rdtase_CS"/>
</dbReference>
<evidence type="ECO:0000256" key="4">
    <source>
        <dbReference type="ARBA" id="ARBA00022723"/>
    </source>
</evidence>
<dbReference type="Pfam" id="PF00571">
    <property type="entry name" value="CBS"/>
    <property type="match status" value="2"/>
</dbReference>
<evidence type="ECO:0000256" key="1">
    <source>
        <dbReference type="ARBA" id="ARBA00001958"/>
    </source>
</evidence>
<dbReference type="SMART" id="SM01240">
    <property type="entry name" value="IMPDH"/>
    <property type="match status" value="1"/>
</dbReference>
<name>A0A1G6Z0E1_9BACT</name>
<feature type="domain" description="CBS" evidence="21">
    <location>
        <begin position="94"/>
        <end position="151"/>
    </location>
</feature>
<dbReference type="GO" id="GO:0003938">
    <property type="term" value="F:IMP dehydrogenase activity"/>
    <property type="evidence" value="ECO:0007669"/>
    <property type="project" value="UniProtKB-UniRule"/>
</dbReference>
<evidence type="ECO:0000256" key="2">
    <source>
        <dbReference type="ARBA" id="ARBA00005502"/>
    </source>
</evidence>
<evidence type="ECO:0000256" key="3">
    <source>
        <dbReference type="ARBA" id="ARBA00011881"/>
    </source>
</evidence>
<evidence type="ECO:0000256" key="15">
    <source>
        <dbReference type="PIRSR" id="PIRSR000130-2"/>
    </source>
</evidence>
<dbReference type="FunFam" id="3.20.20.70:FF:000003">
    <property type="entry name" value="GMP reductase"/>
    <property type="match status" value="1"/>
</dbReference>
<feature type="binding site" description="in other chain" evidence="13 17">
    <location>
        <position position="299"/>
    </location>
    <ligand>
        <name>K(+)</name>
        <dbReference type="ChEBI" id="CHEBI:29103"/>
        <note>ligand shared between two tetrameric partners</note>
    </ligand>
</feature>
<evidence type="ECO:0000256" key="8">
    <source>
        <dbReference type="ARBA" id="ARBA00022958"/>
    </source>
</evidence>
<evidence type="ECO:0000256" key="5">
    <source>
        <dbReference type="ARBA" id="ARBA00022737"/>
    </source>
</evidence>
<keyword evidence="6 13" id="KW-0332">GMP biosynthesis</keyword>
<feature type="binding site" evidence="13">
    <location>
        <position position="470"/>
    </location>
    <ligand>
        <name>K(+)</name>
        <dbReference type="ChEBI" id="CHEBI:29103"/>
        <note>ligand shared between two tetrameric partners</note>
    </ligand>
</feature>
<feature type="binding site" description="in other chain" evidence="13 17">
    <location>
        <position position="304"/>
    </location>
    <ligand>
        <name>K(+)</name>
        <dbReference type="ChEBI" id="CHEBI:29103"/>
        <note>ligand shared between two tetrameric partners</note>
    </ligand>
</feature>
<dbReference type="SUPFAM" id="SSF51412">
    <property type="entry name" value="Inosine monophosphate dehydrogenase (IMPDH)"/>
    <property type="match status" value="2"/>
</dbReference>
<evidence type="ECO:0000256" key="11">
    <source>
        <dbReference type="ARBA" id="ARBA00023122"/>
    </source>
</evidence>